<organism evidence="2 3">
    <name type="scientific">Drosophila navojoa</name>
    <name type="common">Fruit fly</name>
    <dbReference type="NCBI Taxonomy" id="7232"/>
    <lineage>
        <taxon>Eukaryota</taxon>
        <taxon>Metazoa</taxon>
        <taxon>Ecdysozoa</taxon>
        <taxon>Arthropoda</taxon>
        <taxon>Hexapoda</taxon>
        <taxon>Insecta</taxon>
        <taxon>Pterygota</taxon>
        <taxon>Neoptera</taxon>
        <taxon>Endopterygota</taxon>
        <taxon>Diptera</taxon>
        <taxon>Brachycera</taxon>
        <taxon>Muscomorpha</taxon>
        <taxon>Ephydroidea</taxon>
        <taxon>Drosophilidae</taxon>
        <taxon>Drosophila</taxon>
    </lineage>
</organism>
<dbReference type="EMBL" id="LSRL02000048">
    <property type="protein sequence ID" value="TDG47184.1"/>
    <property type="molecule type" value="Genomic_DNA"/>
</dbReference>
<feature type="transmembrane region" description="Helical" evidence="1">
    <location>
        <begin position="223"/>
        <end position="243"/>
    </location>
</feature>
<dbReference type="AlphaFoldDB" id="A0A484BES2"/>
<feature type="transmembrane region" description="Helical" evidence="1">
    <location>
        <begin position="137"/>
        <end position="157"/>
    </location>
</feature>
<feature type="transmembrane region" description="Helical" evidence="1">
    <location>
        <begin position="387"/>
        <end position="408"/>
    </location>
</feature>
<feature type="transmembrane region" description="Helical" evidence="1">
    <location>
        <begin position="358"/>
        <end position="375"/>
    </location>
</feature>
<sequence>MFGGIYLISLLDNDKIALSICQQPPIVFLPASANAFDIICGNALNTLRCPCPSMQLRSLAFDSLWQAVRSMFQLPDVLVLCCLWGSGLSLGYYLKSAFVYDNLWPHWYALMAGIVVLVLAIGWTVRKHIKQRYSFDHYYIIFYGLLCSLLGSCFLLSKQLAVSYYFSFIGLSVVYLAGFSYVSLRSDASGLRPARIAMANASHACGLAAGFVLFNEFEPQRCGLVALGVNLLLLLLVLVNELLQHLGVHNYKQSRDLVFNLLNEERLAFLPRQAVLAQFVDRQDYRLQQSRQWLVLLLGGLVLVLQSGCLLHSPVHLQLMWTSTRGFMQDYQLFTPFALYAAGCALSALLLLRYTPKLLYLLMGVIQLTLVAALLCIYNEDQSEHCYLFLCLIYASAGMLSTQALHWLLECSPFLYAELSLAVGFVLQLAVMEATKYEVGVDNVWTALLASSLTYLLLTLLAIVLTLWLQPRSASLVDVRNRLLGVRRLHLPAAQTQFWHTNHFLAHDKQPHELQAVQLDKTRVFQQFPINSAAASDKANKF</sequence>
<feature type="transmembrane region" description="Helical" evidence="1">
    <location>
        <begin position="444"/>
        <end position="469"/>
    </location>
</feature>
<feature type="transmembrane region" description="Helical" evidence="1">
    <location>
        <begin position="293"/>
        <end position="313"/>
    </location>
</feature>
<reference evidence="2 3" key="1">
    <citation type="journal article" date="2019" name="J. Hered.">
        <title>An Improved Genome Assembly for Drosophila navojoa, the Basal Species in the mojavensis Cluster.</title>
        <authorList>
            <person name="Vanderlinde T."/>
            <person name="Dupim E.G."/>
            <person name="Nazario-Yepiz N.O."/>
            <person name="Carvalho A.B."/>
        </authorList>
    </citation>
    <scope>NUCLEOTIDE SEQUENCE [LARGE SCALE GENOMIC DNA]</scope>
    <source>
        <strain evidence="2">Navoj_Jal97</strain>
        <tissue evidence="2">Whole organism</tissue>
    </source>
</reference>
<evidence type="ECO:0000313" key="2">
    <source>
        <dbReference type="EMBL" id="TDG47184.1"/>
    </source>
</evidence>
<feature type="transmembrane region" description="Helical" evidence="1">
    <location>
        <begin position="196"/>
        <end position="217"/>
    </location>
</feature>
<keyword evidence="1" id="KW-1133">Transmembrane helix</keyword>
<name>A0A484BES2_DRONA</name>
<feature type="transmembrane region" description="Helical" evidence="1">
    <location>
        <begin position="163"/>
        <end position="184"/>
    </location>
</feature>
<feature type="transmembrane region" description="Helical" evidence="1">
    <location>
        <begin position="333"/>
        <end position="351"/>
    </location>
</feature>
<keyword evidence="3" id="KW-1185">Reference proteome</keyword>
<dbReference type="Proteomes" id="UP000295192">
    <property type="component" value="Unassembled WGS sequence"/>
</dbReference>
<keyword evidence="1" id="KW-0472">Membrane</keyword>
<gene>
    <name evidence="2" type="ORF">AWZ03_006449</name>
</gene>
<evidence type="ECO:0000256" key="1">
    <source>
        <dbReference type="SAM" id="Phobius"/>
    </source>
</evidence>
<keyword evidence="1" id="KW-0812">Transmembrane</keyword>
<dbReference type="OrthoDB" id="7916595at2759"/>
<accession>A0A484BES2</accession>
<protein>
    <submittedName>
        <fullName evidence="2">Uncharacterized protein</fullName>
    </submittedName>
</protein>
<feature type="transmembrane region" description="Helical" evidence="1">
    <location>
        <begin position="77"/>
        <end position="94"/>
    </location>
</feature>
<evidence type="ECO:0000313" key="3">
    <source>
        <dbReference type="Proteomes" id="UP000295192"/>
    </source>
</evidence>
<feature type="transmembrane region" description="Helical" evidence="1">
    <location>
        <begin position="106"/>
        <end position="125"/>
    </location>
</feature>
<proteinExistence type="predicted"/>
<comment type="caution">
    <text evidence="2">The sequence shown here is derived from an EMBL/GenBank/DDBJ whole genome shotgun (WGS) entry which is preliminary data.</text>
</comment>
<dbReference type="OMA" id="NEMEPQR"/>
<feature type="transmembrane region" description="Helical" evidence="1">
    <location>
        <begin position="415"/>
        <end position="432"/>
    </location>
</feature>